<organism evidence="1 2">
    <name type="scientific">Halobellus clavatus</name>
    <dbReference type="NCBI Taxonomy" id="660517"/>
    <lineage>
        <taxon>Archaea</taxon>
        <taxon>Methanobacteriati</taxon>
        <taxon>Methanobacteriota</taxon>
        <taxon>Stenosarchaea group</taxon>
        <taxon>Halobacteria</taxon>
        <taxon>Halobacteriales</taxon>
        <taxon>Haloferacaceae</taxon>
        <taxon>Halobellus</taxon>
    </lineage>
</organism>
<dbReference type="Proteomes" id="UP000199170">
    <property type="component" value="Unassembled WGS sequence"/>
</dbReference>
<protein>
    <recommendedName>
        <fullName evidence="3">Halobacterial output domain-containing protein</fullName>
    </recommendedName>
</protein>
<evidence type="ECO:0000313" key="1">
    <source>
        <dbReference type="EMBL" id="SDX89064.1"/>
    </source>
</evidence>
<dbReference type="AlphaFoldDB" id="A0A1H3FFZ2"/>
<evidence type="ECO:0000313" key="2">
    <source>
        <dbReference type="Proteomes" id="UP000199170"/>
    </source>
</evidence>
<proteinExistence type="predicted"/>
<reference evidence="2" key="1">
    <citation type="submission" date="2016-10" db="EMBL/GenBank/DDBJ databases">
        <authorList>
            <person name="Varghese N."/>
            <person name="Submissions S."/>
        </authorList>
    </citation>
    <scope>NUCLEOTIDE SEQUENCE [LARGE SCALE GENOMIC DNA]</scope>
    <source>
        <strain evidence="2">CGMCC 1.10118</strain>
    </source>
</reference>
<keyword evidence="2" id="KW-1185">Reference proteome</keyword>
<dbReference type="RefSeq" id="WP_245705751.1">
    <property type="nucleotide sequence ID" value="NZ_FNPB01000003.1"/>
</dbReference>
<name>A0A1H3FFZ2_9EURY</name>
<gene>
    <name evidence="1" type="ORF">SAMN04487946_103328</name>
</gene>
<dbReference type="STRING" id="660517.SAMN04487946_103328"/>
<dbReference type="EMBL" id="FNPB01000003">
    <property type="protein sequence ID" value="SDX89064.1"/>
    <property type="molecule type" value="Genomic_DNA"/>
</dbReference>
<sequence length="82" mass="9101">MAPETDVEGNVGPLDDVALEQIREVFRSVDGLVEDAGFDSRLDPTALEIRFADGIGDADWCRFDVRWVQRGITASTTRTTEE</sequence>
<evidence type="ECO:0008006" key="3">
    <source>
        <dbReference type="Google" id="ProtNLM"/>
    </source>
</evidence>
<accession>A0A1H3FFZ2</accession>